<proteinExistence type="predicted"/>
<dbReference type="KEGG" id="marb:CJ263_20135"/>
<protein>
    <submittedName>
        <fullName evidence="1">Uncharacterized protein</fullName>
    </submittedName>
</protein>
<organism evidence="1 2">
    <name type="scientific">Maribacter cobaltidurans</name>
    <dbReference type="NCBI Taxonomy" id="1178778"/>
    <lineage>
        <taxon>Bacteria</taxon>
        <taxon>Pseudomonadati</taxon>
        <taxon>Bacteroidota</taxon>
        <taxon>Flavobacteriia</taxon>
        <taxon>Flavobacteriales</taxon>
        <taxon>Flavobacteriaceae</taxon>
        <taxon>Maribacter</taxon>
    </lineage>
</organism>
<dbReference type="OrthoDB" id="1394667at2"/>
<reference evidence="1 2" key="1">
    <citation type="submission" date="2017-08" db="EMBL/GenBank/DDBJ databases">
        <title>The complete genome sequence of Maribacter sp. B1, isolated from deep-sea sediment.</title>
        <authorList>
            <person name="Wu Y.-H."/>
            <person name="Cheng H."/>
            <person name="Xu X.-W."/>
        </authorList>
    </citation>
    <scope>NUCLEOTIDE SEQUENCE [LARGE SCALE GENOMIC DNA]</scope>
    <source>
        <strain evidence="1 2">B1</strain>
    </source>
</reference>
<dbReference type="RefSeq" id="WP_094998906.1">
    <property type="nucleotide sequence ID" value="NZ_BMJL01000011.1"/>
</dbReference>
<gene>
    <name evidence="1" type="ORF">CJ263_20135</name>
</gene>
<dbReference type="AlphaFoldDB" id="A0A223VB08"/>
<accession>A0A223VB08</accession>
<evidence type="ECO:0000313" key="2">
    <source>
        <dbReference type="Proteomes" id="UP000215244"/>
    </source>
</evidence>
<name>A0A223VB08_9FLAO</name>
<keyword evidence="2" id="KW-1185">Reference proteome</keyword>
<dbReference type="EMBL" id="CP022957">
    <property type="protein sequence ID" value="ASV32350.1"/>
    <property type="molecule type" value="Genomic_DNA"/>
</dbReference>
<sequence>MENKIPIWKRAARFARRLYHTVNNYRQMSKDIDFRAFGKLEYDSITTDEVKDLKKLDYIKRLNLAKKGYIDGNLKKLLAQGKEKELLVNHDHKIVPIGNFRILESDSLLCTIKFGFQFNTHTFFMASTTHGNIPLWKTYDGRGLRQSVSALHPVEKSSLRFEHSFYGADRLQNERKDSRSIAAFYNDAVQLTFQSNPYFKESILLPSEQVVSDPIQYVGKQFHLSELEGKYNIMTLTEATERYLVFQSFLETAPKSESLYFGMQEFKERFLDSKIELIAYLKHGLQLGIHKGILYVRRNEEVNGHSRLQWETYKKLMQSKEISAQERLYLSKEVIIKKNFVVEKDAIVLKNNERTAFLKKHYGTGEWRFAEGEKNQEEMHFRPIVGSVLRHIDRHYSHSKNFPIALVKLKNNLAVQTVQMKPS</sequence>
<dbReference type="Proteomes" id="UP000215244">
    <property type="component" value="Chromosome"/>
</dbReference>
<evidence type="ECO:0000313" key="1">
    <source>
        <dbReference type="EMBL" id="ASV32350.1"/>
    </source>
</evidence>